<keyword evidence="3" id="KW-1185">Reference proteome</keyword>
<sequence>MKFFELSLWIVLLSMLNDVSACLWAKVHKTTLVLPTGEDTSVPKQIVIRNTTRQDIVLKIKSDAPRALQFEAEKIVVDSRKYVIVNMVFNEKELASSAKGSASMIYVFARPVTKYNQECLRKWLTEENCETATQLAFAIELHLTNYEFSASKLILDLPGSASLIDPIPYAIDAPLDIDCRTGINIDADANTATVFDDRDYRSALRVQEENKTRCVLLAPIMDRLFPPVAQTTHA</sequence>
<dbReference type="EMBL" id="JAVFWL010000002">
    <property type="protein sequence ID" value="KAK6733838.1"/>
    <property type="molecule type" value="Genomic_DNA"/>
</dbReference>
<feature type="signal peptide" evidence="1">
    <location>
        <begin position="1"/>
        <end position="21"/>
    </location>
</feature>
<organism evidence="2 3">
    <name type="scientific">Necator americanus</name>
    <name type="common">Human hookworm</name>
    <dbReference type="NCBI Taxonomy" id="51031"/>
    <lineage>
        <taxon>Eukaryota</taxon>
        <taxon>Metazoa</taxon>
        <taxon>Ecdysozoa</taxon>
        <taxon>Nematoda</taxon>
        <taxon>Chromadorea</taxon>
        <taxon>Rhabditida</taxon>
        <taxon>Rhabditina</taxon>
        <taxon>Rhabditomorpha</taxon>
        <taxon>Strongyloidea</taxon>
        <taxon>Ancylostomatidae</taxon>
        <taxon>Bunostominae</taxon>
        <taxon>Necator</taxon>
    </lineage>
</organism>
<gene>
    <name evidence="2" type="primary">Necator_chrII.g5334</name>
    <name evidence="2" type="ORF">RB195_017541</name>
</gene>
<dbReference type="Proteomes" id="UP001303046">
    <property type="component" value="Unassembled WGS sequence"/>
</dbReference>
<reference evidence="2 3" key="1">
    <citation type="submission" date="2023-08" db="EMBL/GenBank/DDBJ databases">
        <title>A Necator americanus chromosomal reference genome.</title>
        <authorList>
            <person name="Ilik V."/>
            <person name="Petrzelkova K.J."/>
            <person name="Pardy F."/>
            <person name="Fuh T."/>
            <person name="Niatou-Singa F.S."/>
            <person name="Gouil Q."/>
            <person name="Baker L."/>
            <person name="Ritchie M.E."/>
            <person name="Jex A.R."/>
            <person name="Gazzola D."/>
            <person name="Li H."/>
            <person name="Toshio Fujiwara R."/>
            <person name="Zhan B."/>
            <person name="Aroian R.V."/>
            <person name="Pafco B."/>
            <person name="Schwarz E.M."/>
        </authorList>
    </citation>
    <scope>NUCLEOTIDE SEQUENCE [LARGE SCALE GENOMIC DNA]</scope>
    <source>
        <strain evidence="2 3">Aroian</strain>
        <tissue evidence="2">Whole animal</tissue>
    </source>
</reference>
<keyword evidence="1" id="KW-0732">Signal</keyword>
<evidence type="ECO:0008006" key="4">
    <source>
        <dbReference type="Google" id="ProtNLM"/>
    </source>
</evidence>
<name>A0ABR1C866_NECAM</name>
<proteinExistence type="predicted"/>
<evidence type="ECO:0000256" key="1">
    <source>
        <dbReference type="SAM" id="SignalP"/>
    </source>
</evidence>
<evidence type="ECO:0000313" key="3">
    <source>
        <dbReference type="Proteomes" id="UP001303046"/>
    </source>
</evidence>
<comment type="caution">
    <text evidence="2">The sequence shown here is derived from an EMBL/GenBank/DDBJ whole genome shotgun (WGS) entry which is preliminary data.</text>
</comment>
<feature type="chain" id="PRO_5045357965" description="Major sperm protein" evidence="1">
    <location>
        <begin position="22"/>
        <end position="234"/>
    </location>
</feature>
<accession>A0ABR1C866</accession>
<protein>
    <recommendedName>
        <fullName evidence="4">Major sperm protein</fullName>
    </recommendedName>
</protein>
<evidence type="ECO:0000313" key="2">
    <source>
        <dbReference type="EMBL" id="KAK6733838.1"/>
    </source>
</evidence>